<organism evidence="1 2">
    <name type="scientific">Thermobacillus xylanilyticus</name>
    <dbReference type="NCBI Taxonomy" id="76633"/>
    <lineage>
        <taxon>Bacteria</taxon>
        <taxon>Bacillati</taxon>
        <taxon>Bacillota</taxon>
        <taxon>Bacilli</taxon>
        <taxon>Bacillales</taxon>
        <taxon>Paenibacillaceae</taxon>
        <taxon>Thermobacillus</taxon>
    </lineage>
</organism>
<gene>
    <name evidence="1" type="primary">txxe 3710</name>
    <name evidence="1" type="ORF">TXXE_19260</name>
</gene>
<proteinExistence type="predicted"/>
<keyword evidence="2" id="KW-1185">Reference proteome</keyword>
<name>A0ABN7S9I7_THEXY</name>
<reference evidence="1 2" key="1">
    <citation type="submission" date="2021-04" db="EMBL/GenBank/DDBJ databases">
        <authorList>
            <person name="Rakotoarivonina H."/>
        </authorList>
    </citation>
    <scope>NUCLEOTIDE SEQUENCE [LARGE SCALE GENOMIC DNA]</scope>
    <source>
        <strain evidence="1 2">XE</strain>
    </source>
</reference>
<comment type="caution">
    <text evidence="1">The sequence shown here is derived from an EMBL/GenBank/DDBJ whole genome shotgun (WGS) entry which is preliminary data.</text>
</comment>
<dbReference type="Proteomes" id="UP000681526">
    <property type="component" value="Unassembled WGS sequence"/>
</dbReference>
<dbReference type="EMBL" id="CAJRAY010000100">
    <property type="protein sequence ID" value="CAG5093101.1"/>
    <property type="molecule type" value="Genomic_DNA"/>
</dbReference>
<sequence>MVRQNGKAPKLESEEATLKDWSQDVNMPHASAKLRAFFYFPLQEKSRCEREDSILMVSKLK</sequence>
<protein>
    <submittedName>
        <fullName evidence="1">Uncharacterized protein</fullName>
    </submittedName>
</protein>
<accession>A0ABN7S9I7</accession>
<evidence type="ECO:0000313" key="1">
    <source>
        <dbReference type="EMBL" id="CAG5093101.1"/>
    </source>
</evidence>
<evidence type="ECO:0000313" key="2">
    <source>
        <dbReference type="Proteomes" id="UP000681526"/>
    </source>
</evidence>